<dbReference type="Gene3D" id="1.25.40.60">
    <property type="match status" value="1"/>
</dbReference>
<dbReference type="InterPro" id="IPR001619">
    <property type="entry name" value="Sec1-like"/>
</dbReference>
<dbReference type="Gene3D" id="3.40.50.1910">
    <property type="match status" value="1"/>
</dbReference>
<dbReference type="InterPro" id="IPR043127">
    <property type="entry name" value="Sec-1-like_dom3a"/>
</dbReference>
<organism evidence="2 3">
    <name type="scientific">Tritrichomonas musculus</name>
    <dbReference type="NCBI Taxonomy" id="1915356"/>
    <lineage>
        <taxon>Eukaryota</taxon>
        <taxon>Metamonada</taxon>
        <taxon>Parabasalia</taxon>
        <taxon>Tritrichomonadida</taxon>
        <taxon>Tritrichomonadidae</taxon>
        <taxon>Tritrichomonas</taxon>
    </lineage>
</organism>
<dbReference type="Gene3D" id="3.90.830.10">
    <property type="entry name" value="Syntaxin Binding Protein 1, Chain A, domain 2"/>
    <property type="match status" value="1"/>
</dbReference>
<proteinExistence type="inferred from homology"/>
<dbReference type="PIRSF" id="PIRSF005715">
    <property type="entry name" value="VPS45_Sec1"/>
    <property type="match status" value="1"/>
</dbReference>
<keyword evidence="3" id="KW-1185">Reference proteome</keyword>
<reference evidence="2 3" key="1">
    <citation type="submission" date="2024-04" db="EMBL/GenBank/DDBJ databases">
        <title>Tritrichomonas musculus Genome.</title>
        <authorList>
            <person name="Alves-Ferreira E."/>
            <person name="Grigg M."/>
            <person name="Lorenzi H."/>
            <person name="Galac M."/>
        </authorList>
    </citation>
    <scope>NUCLEOTIDE SEQUENCE [LARGE SCALE GENOMIC DNA]</scope>
    <source>
        <strain evidence="2 3">EAF2021</strain>
    </source>
</reference>
<evidence type="ECO:0000313" key="2">
    <source>
        <dbReference type="EMBL" id="KAK8854008.1"/>
    </source>
</evidence>
<evidence type="ECO:0000256" key="1">
    <source>
        <dbReference type="ARBA" id="ARBA00009884"/>
    </source>
</evidence>
<comment type="caution">
    <text evidence="2">The sequence shown here is derived from an EMBL/GenBank/DDBJ whole genome shotgun (WGS) entry which is preliminary data.</text>
</comment>
<dbReference type="InterPro" id="IPR027482">
    <property type="entry name" value="Sec1-like_dom2"/>
</dbReference>
<dbReference type="InterPro" id="IPR043154">
    <property type="entry name" value="Sec-1-like_dom1"/>
</dbReference>
<dbReference type="Gene3D" id="3.40.50.2060">
    <property type="match status" value="1"/>
</dbReference>
<sequence length="568" mass="65052">MLRSKHRALVQQILNCNQPLTEADHQASLRWKVLIYDQRGLSILSTLFKVSKLLEVGVTFYGLITQKREQIPDVSAIYFLEPTPDNLRLIAQDCAEPLYDQMYINFLDQISSQDLGNFASQVSQFSNCQCIHSIFDQYIEFSSLDPNLFTLFGNAFSCQTNPNTYMLDRERDDTMQAIFGFKTTEETMENMCKIIGHGLASVFLTAGEIPRVLYKKKNLPANLIYQSFSEVIKLFSQNFELWESRRSEFYSTSKPPLLIIFDRSIDFASLLHHPCTYQALIHDQFGINKNEVKINGEFFDLDTDIDKIWAENRSKTFDTVLEVIGKEAAQFRTEYGAIENNINSALNNLSDLSHMRLSLATHTKISDALVKVVKKKQADNLFKFEEDIVLHPGTVDVTKLIEFLKTIPEQKDRVRLATFAFICKVFEIDQIERVQIEGQIDSDLRFLKRYNDRKIDFKKDNKITSIIKSVPLLGSQSDSNAFAEKIPVVDTTKRLCMGRIEGFDYKNPINSTSDLSEGVGNVYVFIIGPGNYVEYNGLMELGRQNNIDITYGCTSMMRPCDFIESLQL</sequence>
<dbReference type="Proteomes" id="UP001470230">
    <property type="component" value="Unassembled WGS sequence"/>
</dbReference>
<protein>
    <submittedName>
        <fullName evidence="2">Sec1 domain containing protein 1</fullName>
    </submittedName>
</protein>
<comment type="similarity">
    <text evidence="1">Belongs to the STXBP/unc-18/SEC1 family.</text>
</comment>
<gene>
    <name evidence="2" type="ORF">M9Y10_016557</name>
</gene>
<dbReference type="PANTHER" id="PTHR11679">
    <property type="entry name" value="VESICLE PROTEIN SORTING-ASSOCIATED"/>
    <property type="match status" value="1"/>
</dbReference>
<dbReference type="InterPro" id="IPR036045">
    <property type="entry name" value="Sec1-like_sf"/>
</dbReference>
<accession>A0ABR2HY38</accession>
<dbReference type="Pfam" id="PF00995">
    <property type="entry name" value="Sec1"/>
    <property type="match status" value="1"/>
</dbReference>
<dbReference type="SUPFAM" id="SSF56815">
    <property type="entry name" value="Sec1/munc18-like (SM) proteins"/>
    <property type="match status" value="1"/>
</dbReference>
<evidence type="ECO:0000313" key="3">
    <source>
        <dbReference type="Proteomes" id="UP001470230"/>
    </source>
</evidence>
<name>A0ABR2HY38_9EUKA</name>
<dbReference type="EMBL" id="JAPFFF010000021">
    <property type="protein sequence ID" value="KAK8854008.1"/>
    <property type="molecule type" value="Genomic_DNA"/>
</dbReference>